<keyword evidence="3" id="KW-0997">Cell inner membrane</keyword>
<evidence type="ECO:0000313" key="10">
    <source>
        <dbReference type="Proteomes" id="UP000234530"/>
    </source>
</evidence>
<evidence type="ECO:0000256" key="1">
    <source>
        <dbReference type="ARBA" id="ARBA00004533"/>
    </source>
</evidence>
<dbReference type="EMBL" id="CP025430">
    <property type="protein sequence ID" value="AUH65116.1"/>
    <property type="molecule type" value="Genomic_DNA"/>
</dbReference>
<evidence type="ECO:0000256" key="2">
    <source>
        <dbReference type="ARBA" id="ARBA00022475"/>
    </source>
</evidence>
<comment type="subcellular location">
    <subcellularLocation>
        <location evidence="1">Cell inner membrane</location>
    </subcellularLocation>
</comment>
<keyword evidence="10" id="KW-1185">Reference proteome</keyword>
<name>A0A2H5F0Q3_9RHOB</name>
<gene>
    <name evidence="9" type="ORF">CX676_13810</name>
</gene>
<feature type="domain" description="Mce/MlaD" evidence="8">
    <location>
        <begin position="301"/>
        <end position="399"/>
    </location>
</feature>
<dbReference type="PANTHER" id="PTHR30462:SF0">
    <property type="entry name" value="INTERMEMBRANE TRANSPORT PROTEIN YEBT"/>
    <property type="match status" value="1"/>
</dbReference>
<evidence type="ECO:0000259" key="8">
    <source>
        <dbReference type="Pfam" id="PF02470"/>
    </source>
</evidence>
<keyword evidence="5 7" id="KW-1133">Transmembrane helix</keyword>
<dbReference type="PANTHER" id="PTHR30462">
    <property type="entry name" value="INTERMEMBRANE TRANSPORT PROTEIN PQIB-RELATED"/>
    <property type="match status" value="1"/>
</dbReference>
<dbReference type="Proteomes" id="UP000234530">
    <property type="component" value="Chromosome"/>
</dbReference>
<proteinExistence type="predicted"/>
<evidence type="ECO:0000313" key="9">
    <source>
        <dbReference type="EMBL" id="AUH65116.1"/>
    </source>
</evidence>
<feature type="transmembrane region" description="Helical" evidence="7">
    <location>
        <begin position="22"/>
        <end position="46"/>
    </location>
</feature>
<sequence length="685" mass="72871">MTDTPPPSGQPARPVRKTARRAVQAGVSLVWLVPILALLVTLAIAWNSYANRGRVIKVEFADATGITPGETVLKFREITVGKVEAVAFTEDLQKVVLNIRVDQDVAPYIDSDAQFWIVRPEVTAQGITRLDTVLTGAFIDGYWDAEKDEPQDRFAGLDRAPLTREDAKGTWTVLSLGNAEGVAEGTPVLFRGLEVGRLENLRLSGEDESVVADMFIQAPHDERLTSATVFWNVSGFSVSLGAKGVSLDVNSFATLIQGGVEFATLTSGGSPVEAGHVFRLQPDEDSARNSLFTGDDVGELRFTVMLDDAVNGLEQDADVKYKGLNVGRVTDLSVSVDTPEEGKQPVVRQQVTIALSPTRLGLEPDATTESVEAFIAGEVENGLRARVASAGLLGTSLMIEMVDLPDSRPATMDLAAEPYPVIPSVEGDLTDFSATAQGFLTRIGDLPIEDVLRSASDMMNSITAIASSQETRAIPGSLRTTIDEAQATLTELREVAAQLNDDEVVTSLRTALDNAAKAADAVALAAVEVPQMVEDIDAAAKAVDEFAFADISAEAQGILSDLRAMLGTEDAEQLPRNLSNTLEAASGLLNDLRDGNAAGSLNNALDSASSAADEVARAAEGLPALITRLQQTATRAESVMAAYGERSAFNAEAVSMLRELRKATAAFGSLAQMIERNPRAFILGR</sequence>
<evidence type="ECO:0000256" key="4">
    <source>
        <dbReference type="ARBA" id="ARBA00022692"/>
    </source>
</evidence>
<dbReference type="InterPro" id="IPR051800">
    <property type="entry name" value="PqiA-PqiB_transport"/>
</dbReference>
<evidence type="ECO:0000256" key="6">
    <source>
        <dbReference type="ARBA" id="ARBA00023136"/>
    </source>
</evidence>
<evidence type="ECO:0000256" key="3">
    <source>
        <dbReference type="ARBA" id="ARBA00022519"/>
    </source>
</evidence>
<keyword evidence="6 7" id="KW-0472">Membrane</keyword>
<keyword evidence="4 7" id="KW-0812">Transmembrane</keyword>
<evidence type="ECO:0000256" key="7">
    <source>
        <dbReference type="SAM" id="Phobius"/>
    </source>
</evidence>
<feature type="domain" description="Mce/MlaD" evidence="8">
    <location>
        <begin position="173"/>
        <end position="238"/>
    </location>
</feature>
<accession>A0A2H5F0Q3</accession>
<dbReference type="RefSeq" id="WP_101753143.1">
    <property type="nucleotide sequence ID" value="NZ_CP025430.1"/>
</dbReference>
<dbReference type="AlphaFoldDB" id="A0A2H5F0Q3"/>
<evidence type="ECO:0000256" key="5">
    <source>
        <dbReference type="ARBA" id="ARBA00022989"/>
    </source>
</evidence>
<feature type="domain" description="Mce/MlaD" evidence="8">
    <location>
        <begin position="53"/>
        <end position="127"/>
    </location>
</feature>
<organism evidence="9 10">
    <name type="scientific">Paracoccus zhejiangensis</name>
    <dbReference type="NCBI Taxonomy" id="1077935"/>
    <lineage>
        <taxon>Bacteria</taxon>
        <taxon>Pseudomonadati</taxon>
        <taxon>Pseudomonadota</taxon>
        <taxon>Alphaproteobacteria</taxon>
        <taxon>Rhodobacterales</taxon>
        <taxon>Paracoccaceae</taxon>
        <taxon>Paracoccus</taxon>
    </lineage>
</organism>
<dbReference type="OrthoDB" id="9806984at2"/>
<dbReference type="GO" id="GO:0005886">
    <property type="term" value="C:plasma membrane"/>
    <property type="evidence" value="ECO:0007669"/>
    <property type="project" value="UniProtKB-SubCell"/>
</dbReference>
<keyword evidence="2" id="KW-1003">Cell membrane</keyword>
<protein>
    <submittedName>
        <fullName evidence="9">Paraquat-inducible protein B</fullName>
    </submittedName>
</protein>
<dbReference type="InterPro" id="IPR003399">
    <property type="entry name" value="Mce/MlaD"/>
</dbReference>
<reference evidence="9 10" key="1">
    <citation type="journal article" date="2013" name="Antonie Van Leeuwenhoek">
        <title>Paracoccus zhejiangensis sp. nov., isolated from activated sludge in wastewater-treatment system.</title>
        <authorList>
            <person name="Wu Z.G."/>
            <person name="Zhang D.F."/>
            <person name="Liu Y.L."/>
            <person name="Wang F."/>
            <person name="Jiang X."/>
            <person name="Li C."/>
            <person name="Li S.P."/>
            <person name="Hong Q."/>
            <person name="Li W.J."/>
        </authorList>
    </citation>
    <scope>NUCLEOTIDE SEQUENCE [LARGE SCALE GENOMIC DNA]</scope>
    <source>
        <strain evidence="9 10">J6</strain>
    </source>
</reference>
<dbReference type="KEGG" id="pzh:CX676_13810"/>
<dbReference type="Pfam" id="PF02470">
    <property type="entry name" value="MlaD"/>
    <property type="match status" value="3"/>
</dbReference>